<feature type="domain" description="HTH gntR-type" evidence="4">
    <location>
        <begin position="10"/>
        <end position="77"/>
    </location>
</feature>
<comment type="caution">
    <text evidence="5">The sequence shown here is derived from an EMBL/GenBank/DDBJ whole genome shotgun (WGS) entry which is preliminary data.</text>
</comment>
<dbReference type="PROSITE" id="PS50949">
    <property type="entry name" value="HTH_GNTR"/>
    <property type="match status" value="1"/>
</dbReference>
<accession>A0A0F4TG24</accession>
<dbReference type="OrthoDB" id="7005926at2"/>
<dbReference type="SMART" id="SM00345">
    <property type="entry name" value="HTH_GNTR"/>
    <property type="match status" value="2"/>
</dbReference>
<dbReference type="GO" id="GO:0003700">
    <property type="term" value="F:DNA-binding transcription factor activity"/>
    <property type="evidence" value="ECO:0007669"/>
    <property type="project" value="InterPro"/>
</dbReference>
<dbReference type="PANTHER" id="PTHR43537">
    <property type="entry name" value="TRANSCRIPTIONAL REGULATOR, GNTR FAMILY"/>
    <property type="match status" value="1"/>
</dbReference>
<keyword evidence="1" id="KW-0805">Transcription regulation</keyword>
<dbReference type="SUPFAM" id="SSF48008">
    <property type="entry name" value="GntR ligand-binding domain-like"/>
    <property type="match status" value="1"/>
</dbReference>
<evidence type="ECO:0000313" key="6">
    <source>
        <dbReference type="Proteomes" id="UP000033588"/>
    </source>
</evidence>
<dbReference type="PANTHER" id="PTHR43537:SF5">
    <property type="entry name" value="UXU OPERON TRANSCRIPTIONAL REGULATOR"/>
    <property type="match status" value="1"/>
</dbReference>
<dbReference type="InterPro" id="IPR008920">
    <property type="entry name" value="TF_FadR/GntR_C"/>
</dbReference>
<keyword evidence="3" id="KW-0804">Transcription</keyword>
<protein>
    <submittedName>
        <fullName evidence="5">Transcriptional regulator</fullName>
    </submittedName>
</protein>
<keyword evidence="2" id="KW-0238">DNA-binding</keyword>
<organism evidence="5 6">
    <name type="scientific">Pseudomonas fluorescens</name>
    <dbReference type="NCBI Taxonomy" id="294"/>
    <lineage>
        <taxon>Bacteria</taxon>
        <taxon>Pseudomonadati</taxon>
        <taxon>Pseudomonadota</taxon>
        <taxon>Gammaproteobacteria</taxon>
        <taxon>Pseudomonadales</taxon>
        <taxon>Pseudomonadaceae</taxon>
        <taxon>Pseudomonas</taxon>
    </lineage>
</organism>
<evidence type="ECO:0000256" key="1">
    <source>
        <dbReference type="ARBA" id="ARBA00023015"/>
    </source>
</evidence>
<dbReference type="EMBL" id="LACC01000026">
    <property type="protein sequence ID" value="KJZ43024.1"/>
    <property type="molecule type" value="Genomic_DNA"/>
</dbReference>
<dbReference type="InterPro" id="IPR011711">
    <property type="entry name" value="GntR_C"/>
</dbReference>
<dbReference type="SMART" id="SM00895">
    <property type="entry name" value="FCD"/>
    <property type="match status" value="1"/>
</dbReference>
<dbReference type="InterPro" id="IPR036390">
    <property type="entry name" value="WH_DNA-bd_sf"/>
</dbReference>
<dbReference type="Pfam" id="PF00392">
    <property type="entry name" value="GntR"/>
    <property type="match status" value="1"/>
</dbReference>
<dbReference type="Gene3D" id="1.10.10.10">
    <property type="entry name" value="Winged helix-like DNA-binding domain superfamily/Winged helix DNA-binding domain"/>
    <property type="match status" value="2"/>
</dbReference>
<evidence type="ECO:0000259" key="4">
    <source>
        <dbReference type="PROSITE" id="PS50949"/>
    </source>
</evidence>
<dbReference type="InterPro" id="IPR036388">
    <property type="entry name" value="WH-like_DNA-bd_sf"/>
</dbReference>
<dbReference type="Proteomes" id="UP000033588">
    <property type="component" value="Unassembled WGS sequence"/>
</dbReference>
<dbReference type="RefSeq" id="WP_046042466.1">
    <property type="nucleotide sequence ID" value="NZ_LACC01000026.1"/>
</dbReference>
<proteinExistence type="predicted"/>
<gene>
    <name evidence="5" type="ORF">VC35_21550</name>
</gene>
<evidence type="ECO:0000256" key="3">
    <source>
        <dbReference type="ARBA" id="ARBA00023163"/>
    </source>
</evidence>
<dbReference type="GO" id="GO:0003677">
    <property type="term" value="F:DNA binding"/>
    <property type="evidence" value="ECO:0007669"/>
    <property type="project" value="UniProtKB-KW"/>
</dbReference>
<dbReference type="SUPFAM" id="SSF46785">
    <property type="entry name" value="Winged helix' DNA-binding domain"/>
    <property type="match status" value="1"/>
</dbReference>
<reference evidence="5 6" key="1">
    <citation type="submission" date="2015-03" db="EMBL/GenBank/DDBJ databases">
        <title>Comparative genomics of Pseudomonas insights into diversity of traits involved in vanlence and defense.</title>
        <authorList>
            <person name="Qin Y."/>
        </authorList>
    </citation>
    <scope>NUCLEOTIDE SEQUENCE [LARGE SCALE GENOMIC DNA]</scope>
    <source>
        <strain evidence="5 6">C8</strain>
    </source>
</reference>
<evidence type="ECO:0000313" key="5">
    <source>
        <dbReference type="EMBL" id="KJZ43024.1"/>
    </source>
</evidence>
<dbReference type="PATRIC" id="fig|294.132.peg.3504"/>
<dbReference type="InterPro" id="IPR000524">
    <property type="entry name" value="Tscrpt_reg_HTH_GntR"/>
</dbReference>
<dbReference type="Gene3D" id="1.20.120.530">
    <property type="entry name" value="GntR ligand-binding domain-like"/>
    <property type="match status" value="1"/>
</dbReference>
<dbReference type="Pfam" id="PF07729">
    <property type="entry name" value="FCD"/>
    <property type="match status" value="1"/>
</dbReference>
<evidence type="ECO:0000256" key="2">
    <source>
        <dbReference type="ARBA" id="ARBA00023125"/>
    </source>
</evidence>
<sequence length="310" mass="34625">MSTTAEKKPRTNHLELARRILEHTQESGLVAGDPVAEQALARTFQVSRTLIRGALKVLLEENLLSHEAGKGYRLLASPTGQAFNAALPQAEEEELAASVLRDRMAGRLGDSISISELMRRYDIGRPAAQKALQQLSENQAIERGPGQSWLFRPSLNSLAALEESLKFRLILEPEALLNPSFNADPQRLALLRSATQSLLARPVEDFDIQQFRELDISFHELLAQSCGNRFISDALLKHQGLRRLPNLLPSVSVHRLQEALREHLQIIAQIERGQMEIAADLLRLHLRLSAAQRPQTANRGIPQSHLLGRR</sequence>
<dbReference type="AlphaFoldDB" id="A0A0F4TG24"/>
<name>A0A0F4TG24_PSEFL</name>